<reference evidence="2 3" key="2">
    <citation type="submission" date="2023-10" db="EMBL/GenBank/DDBJ databases">
        <authorList>
            <person name="Han X.F."/>
        </authorList>
    </citation>
    <scope>NUCLEOTIDE SEQUENCE [LARGE SCALE GENOMIC DNA]</scope>
    <source>
        <strain evidence="2 3">KCTC 39840</strain>
    </source>
</reference>
<accession>A0ABU4HYS1</accession>
<reference evidence="3" key="1">
    <citation type="submission" date="2023-07" db="EMBL/GenBank/DDBJ databases">
        <title>Conexibacter stalactiti sp. nov., isolated from stalactites in a lava cave and emended description of the genus Conexibacter.</title>
        <authorList>
            <person name="Lee S.D."/>
        </authorList>
    </citation>
    <scope>NUCLEOTIDE SEQUENCE [LARGE SCALE GENOMIC DNA]</scope>
    <source>
        <strain evidence="3">KCTC 39840</strain>
    </source>
</reference>
<feature type="compositionally biased region" description="Basic residues" evidence="1">
    <location>
        <begin position="156"/>
        <end position="166"/>
    </location>
</feature>
<keyword evidence="3" id="KW-1185">Reference proteome</keyword>
<feature type="compositionally biased region" description="Low complexity" evidence="1">
    <location>
        <begin position="140"/>
        <end position="155"/>
    </location>
</feature>
<comment type="caution">
    <text evidence="2">The sequence shown here is derived from an EMBL/GenBank/DDBJ whole genome shotgun (WGS) entry which is preliminary data.</text>
</comment>
<dbReference type="Proteomes" id="UP001284601">
    <property type="component" value="Unassembled WGS sequence"/>
</dbReference>
<dbReference type="EMBL" id="JAWSTH010000115">
    <property type="protein sequence ID" value="MDW5598034.1"/>
    <property type="molecule type" value="Genomic_DNA"/>
</dbReference>
<evidence type="ECO:0000313" key="3">
    <source>
        <dbReference type="Proteomes" id="UP001284601"/>
    </source>
</evidence>
<sequence length="172" mass="18335">MTNQTSSDGLRARISKQSEDALGRLAQELLESPLVSGALTRAFDAREKAAAAQEVAMGALNLPSAADLEKLTRRVRSVSQRLEGIEDILDRVEQRVGALDGSGSAEQRLAAIEQRLDAIVSQLERLGDQATPSAPQPVITSAAARRPAASRTRAAAARRRTARRVTSRPTAA</sequence>
<organism evidence="2 3">
    <name type="scientific">Conexibacter stalactiti</name>
    <dbReference type="NCBI Taxonomy" id="1940611"/>
    <lineage>
        <taxon>Bacteria</taxon>
        <taxon>Bacillati</taxon>
        <taxon>Actinomycetota</taxon>
        <taxon>Thermoleophilia</taxon>
        <taxon>Solirubrobacterales</taxon>
        <taxon>Conexibacteraceae</taxon>
        <taxon>Conexibacter</taxon>
    </lineage>
</organism>
<name>A0ABU4HYS1_9ACTN</name>
<evidence type="ECO:0000313" key="2">
    <source>
        <dbReference type="EMBL" id="MDW5598034.1"/>
    </source>
</evidence>
<feature type="region of interest" description="Disordered" evidence="1">
    <location>
        <begin position="127"/>
        <end position="172"/>
    </location>
</feature>
<dbReference type="Gene3D" id="1.20.5.340">
    <property type="match status" value="1"/>
</dbReference>
<evidence type="ECO:0000256" key="1">
    <source>
        <dbReference type="SAM" id="MobiDB-lite"/>
    </source>
</evidence>
<proteinExistence type="predicted"/>
<gene>
    <name evidence="2" type="ORF">R7226_27005</name>
</gene>
<protein>
    <submittedName>
        <fullName evidence="2">Uncharacterized protein</fullName>
    </submittedName>
</protein>
<dbReference type="RefSeq" id="WP_318600503.1">
    <property type="nucleotide sequence ID" value="NZ_JAWSTH010000115.1"/>
</dbReference>